<accession>A0A1M7I149</accession>
<dbReference type="Proteomes" id="UP000184420">
    <property type="component" value="Unassembled WGS sequence"/>
</dbReference>
<keyword evidence="1" id="KW-0732">Signal</keyword>
<sequence length="238" mass="25278">MLKKKIILSIAAVCISFAAMAQARIGVKGGLNLSTITVDNSGSVKDNQMLPGWNLGVVADLPLVPRILSFQPGVLYTTKGSKIDIGDKDNPTVTNPYVALKTNPSYIEIPLNFVGKIPVGAHTSIFGGVGPYFAFGVAGKNKVESNTGTGSITTVSNNIKWDDDTPFNNGDPNYGYDKLKRFDWGGNVQVGVETHNVLIAVQYGLGFGKLQSGADNSTDDKGKNRVLSFSVGYLFGGK</sequence>
<dbReference type="Pfam" id="PF13568">
    <property type="entry name" value="OMP_b-brl_2"/>
    <property type="match status" value="1"/>
</dbReference>
<feature type="chain" id="PRO_5012636000" evidence="1">
    <location>
        <begin position="24"/>
        <end position="238"/>
    </location>
</feature>
<evidence type="ECO:0000256" key="1">
    <source>
        <dbReference type="SAM" id="SignalP"/>
    </source>
</evidence>
<name>A0A1M7I149_9BACT</name>
<evidence type="ECO:0000313" key="3">
    <source>
        <dbReference type="EMBL" id="SHM34492.1"/>
    </source>
</evidence>
<reference evidence="3 4" key="1">
    <citation type="submission" date="2016-11" db="EMBL/GenBank/DDBJ databases">
        <authorList>
            <person name="Jaros S."/>
            <person name="Januszkiewicz K."/>
            <person name="Wedrychowicz H."/>
        </authorList>
    </citation>
    <scope>NUCLEOTIDE SEQUENCE [LARGE SCALE GENOMIC DNA]</scope>
    <source>
        <strain evidence="3 4">DSM 27406</strain>
    </source>
</reference>
<evidence type="ECO:0000313" key="4">
    <source>
        <dbReference type="Proteomes" id="UP000184420"/>
    </source>
</evidence>
<feature type="signal peptide" evidence="1">
    <location>
        <begin position="1"/>
        <end position="23"/>
    </location>
</feature>
<dbReference type="EMBL" id="FRBL01000007">
    <property type="protein sequence ID" value="SHM34492.1"/>
    <property type="molecule type" value="Genomic_DNA"/>
</dbReference>
<dbReference type="OrthoDB" id="1150878at2"/>
<dbReference type="InterPro" id="IPR025665">
    <property type="entry name" value="Beta-barrel_OMP_2"/>
</dbReference>
<evidence type="ECO:0000259" key="2">
    <source>
        <dbReference type="Pfam" id="PF13568"/>
    </source>
</evidence>
<organism evidence="3 4">
    <name type="scientific">Chitinophaga jiangningensis</name>
    <dbReference type="NCBI Taxonomy" id="1419482"/>
    <lineage>
        <taxon>Bacteria</taxon>
        <taxon>Pseudomonadati</taxon>
        <taxon>Bacteroidota</taxon>
        <taxon>Chitinophagia</taxon>
        <taxon>Chitinophagales</taxon>
        <taxon>Chitinophagaceae</taxon>
        <taxon>Chitinophaga</taxon>
    </lineage>
</organism>
<dbReference type="STRING" id="1419482.SAMN05444266_107465"/>
<protein>
    <submittedName>
        <fullName evidence="3">Outer membrane protein beta-barrel domain-containing protein</fullName>
    </submittedName>
</protein>
<gene>
    <name evidence="3" type="ORF">SAMN05444266_107465</name>
</gene>
<feature type="domain" description="Outer membrane protein beta-barrel" evidence="2">
    <location>
        <begin position="22"/>
        <end position="209"/>
    </location>
</feature>
<dbReference type="RefSeq" id="WP_073084598.1">
    <property type="nucleotide sequence ID" value="NZ_FRBL01000007.1"/>
</dbReference>
<keyword evidence="4" id="KW-1185">Reference proteome</keyword>
<dbReference type="AlphaFoldDB" id="A0A1M7I149"/>
<proteinExistence type="predicted"/>